<gene>
    <name evidence="1" type="ORF">LX32DRAFT_274708</name>
</gene>
<organism evidence="1 2">
    <name type="scientific">Colletotrichum zoysiae</name>
    <dbReference type="NCBI Taxonomy" id="1216348"/>
    <lineage>
        <taxon>Eukaryota</taxon>
        <taxon>Fungi</taxon>
        <taxon>Dikarya</taxon>
        <taxon>Ascomycota</taxon>
        <taxon>Pezizomycotina</taxon>
        <taxon>Sordariomycetes</taxon>
        <taxon>Hypocreomycetidae</taxon>
        <taxon>Glomerellales</taxon>
        <taxon>Glomerellaceae</taxon>
        <taxon>Colletotrichum</taxon>
        <taxon>Colletotrichum graminicola species complex</taxon>
    </lineage>
</organism>
<protein>
    <submittedName>
        <fullName evidence="1">Uncharacterized protein</fullName>
    </submittedName>
</protein>
<dbReference type="Proteomes" id="UP001232148">
    <property type="component" value="Unassembled WGS sequence"/>
</dbReference>
<accession>A0AAD9M394</accession>
<keyword evidence="2" id="KW-1185">Reference proteome</keyword>
<reference evidence="1" key="1">
    <citation type="submission" date="2021-06" db="EMBL/GenBank/DDBJ databases">
        <title>Comparative genomics, transcriptomics and evolutionary studies reveal genomic signatures of adaptation to plant cell wall in hemibiotrophic fungi.</title>
        <authorList>
            <consortium name="DOE Joint Genome Institute"/>
            <person name="Baroncelli R."/>
            <person name="Diaz J.F."/>
            <person name="Benocci T."/>
            <person name="Peng M."/>
            <person name="Battaglia E."/>
            <person name="Haridas S."/>
            <person name="Andreopoulos W."/>
            <person name="Labutti K."/>
            <person name="Pangilinan J."/>
            <person name="Floch G.L."/>
            <person name="Makela M.R."/>
            <person name="Henrissat B."/>
            <person name="Grigoriev I.V."/>
            <person name="Crouch J.A."/>
            <person name="De Vries R.P."/>
            <person name="Sukno S.A."/>
            <person name="Thon M.R."/>
        </authorList>
    </citation>
    <scope>NUCLEOTIDE SEQUENCE</scope>
    <source>
        <strain evidence="1">MAFF235873</strain>
    </source>
</reference>
<evidence type="ECO:0000313" key="1">
    <source>
        <dbReference type="EMBL" id="KAK2031454.1"/>
    </source>
</evidence>
<sequence length="171" mass="19462">MWVLLLFYNTTAIEKWATTKRRMKRGCMVKRRKAMAKEDNGPPLAYLTACDSAASTARRKAVGLRPFVHTCLAACLRWTLKARLPPARRAYHLSRAVTVSSHHLTRLLLQSRYFPLREDFGKTRVFLWSFSCSHPPICTSCCSMSMTRLNCSELGVFKPIWAKYSLLAGSS</sequence>
<dbReference type="EMBL" id="MU842840">
    <property type="protein sequence ID" value="KAK2031454.1"/>
    <property type="molecule type" value="Genomic_DNA"/>
</dbReference>
<dbReference type="AlphaFoldDB" id="A0AAD9M394"/>
<evidence type="ECO:0000313" key="2">
    <source>
        <dbReference type="Proteomes" id="UP001232148"/>
    </source>
</evidence>
<name>A0AAD9M394_9PEZI</name>
<proteinExistence type="predicted"/>
<comment type="caution">
    <text evidence="1">The sequence shown here is derived from an EMBL/GenBank/DDBJ whole genome shotgun (WGS) entry which is preliminary data.</text>
</comment>